<evidence type="ECO:0000313" key="6">
    <source>
        <dbReference type="Proteomes" id="UP001175261"/>
    </source>
</evidence>
<evidence type="ECO:0008006" key="7">
    <source>
        <dbReference type="Google" id="ProtNLM"/>
    </source>
</evidence>
<evidence type="ECO:0000256" key="1">
    <source>
        <dbReference type="ARBA" id="ARBA00006601"/>
    </source>
</evidence>
<dbReference type="InterPro" id="IPR008927">
    <property type="entry name" value="6-PGluconate_DH-like_C_sf"/>
</dbReference>
<comment type="caution">
    <text evidence="5">The sequence shown here is derived from an EMBL/GenBank/DDBJ whole genome shotgun (WGS) entry which is preliminary data.</text>
</comment>
<evidence type="ECO:0000259" key="4">
    <source>
        <dbReference type="Pfam" id="PF03721"/>
    </source>
</evidence>
<dbReference type="InterPro" id="IPR001732">
    <property type="entry name" value="UDP-Glc/GDP-Man_DH_N"/>
</dbReference>
<proteinExistence type="inferred from homology"/>
<organism evidence="5 6">
    <name type="scientific">Sarocladium strictum</name>
    <name type="common">Black bundle disease fungus</name>
    <name type="synonym">Acremonium strictum</name>
    <dbReference type="NCBI Taxonomy" id="5046"/>
    <lineage>
        <taxon>Eukaryota</taxon>
        <taxon>Fungi</taxon>
        <taxon>Dikarya</taxon>
        <taxon>Ascomycota</taxon>
        <taxon>Pezizomycotina</taxon>
        <taxon>Sordariomycetes</taxon>
        <taxon>Hypocreomycetidae</taxon>
        <taxon>Hypocreales</taxon>
        <taxon>Sarocladiaceae</taxon>
        <taxon>Sarocladium</taxon>
    </lineage>
</organism>
<dbReference type="PANTHER" id="PTHR43491:SF2">
    <property type="entry name" value="UDP-N-ACETYL-D-MANNOSAMINE DEHYDROGENASE"/>
    <property type="match status" value="1"/>
</dbReference>
<dbReference type="Pfam" id="PF00984">
    <property type="entry name" value="UDPG_MGDP_dh"/>
    <property type="match status" value="1"/>
</dbReference>
<dbReference type="InterPro" id="IPR036291">
    <property type="entry name" value="NAD(P)-bd_dom_sf"/>
</dbReference>
<accession>A0AA39LBG8</accession>
<dbReference type="SUPFAM" id="SSF51735">
    <property type="entry name" value="NAD(P)-binding Rossmann-fold domains"/>
    <property type="match status" value="1"/>
</dbReference>
<reference evidence="5" key="1">
    <citation type="submission" date="2022-10" db="EMBL/GenBank/DDBJ databases">
        <title>Determination and structural analysis of whole genome sequence of Sarocladium strictum F4-1.</title>
        <authorList>
            <person name="Hu L."/>
            <person name="Jiang Y."/>
        </authorList>
    </citation>
    <scope>NUCLEOTIDE SEQUENCE</scope>
    <source>
        <strain evidence="5">F4-1</strain>
    </source>
</reference>
<dbReference type="EMBL" id="JAPDFR010000001">
    <property type="protein sequence ID" value="KAK0391143.1"/>
    <property type="molecule type" value="Genomic_DNA"/>
</dbReference>
<dbReference type="PIRSF" id="PIRSF000124">
    <property type="entry name" value="UDPglc_GDPman_dh"/>
    <property type="match status" value="1"/>
</dbReference>
<comment type="similarity">
    <text evidence="1 2">Belongs to the UDP-glucose/GDP-mannose dehydrogenase family.</text>
</comment>
<feature type="domain" description="UDP-glucose/GDP-mannose dehydrogenase dimerisation" evidence="3">
    <location>
        <begin position="246"/>
        <end position="317"/>
    </location>
</feature>
<dbReference type="Proteomes" id="UP001175261">
    <property type="component" value="Unassembled WGS sequence"/>
</dbReference>
<dbReference type="AlphaFoldDB" id="A0AA39LBG8"/>
<dbReference type="InterPro" id="IPR036220">
    <property type="entry name" value="UDP-Glc/GDP-Man_DH_C_sf"/>
</dbReference>
<dbReference type="InterPro" id="IPR028359">
    <property type="entry name" value="UDP_ManNAc/GlcNAc_DH"/>
</dbReference>
<keyword evidence="6" id="KW-1185">Reference proteome</keyword>
<dbReference type="GO" id="GO:0000271">
    <property type="term" value="P:polysaccharide biosynthetic process"/>
    <property type="evidence" value="ECO:0007669"/>
    <property type="project" value="InterPro"/>
</dbReference>
<dbReference type="Gene3D" id="3.40.50.720">
    <property type="entry name" value="NAD(P)-binding Rossmann-like Domain"/>
    <property type="match status" value="2"/>
</dbReference>
<dbReference type="GO" id="GO:0051287">
    <property type="term" value="F:NAD binding"/>
    <property type="evidence" value="ECO:0007669"/>
    <property type="project" value="InterPro"/>
</dbReference>
<gene>
    <name evidence="5" type="ORF">NLU13_0645</name>
</gene>
<sequence length="456" mass="50026">MSHRPTLVRLPSPGEPHAFKQTSYPALKDVCLNDPRLPPSPPYTPLKGTFQLPVLTPSDITPETIPVVAVIGTGYVGTHLIEVFASQYKTLGFDISDKRLNEIHEQFAINNKVELTSEASRLAYATHYLISVPTLLLPDKSIDLSYLRGALATVSEHARPGATIVVESSVAVGMTRELLGPIALRNNCFVGMSPERVDPGRTCPAAHQIPKVVSGLDDVVPGSLAQIVRLYERVFDCVVPVSKPEVAEMTKLYKNCQRMMCIAYANEMANACEAHDIDPYEVCDAAATKPFGYMPYSPGPGVGGHCIPVNPYYLLSNNDFPILQAATEAMWQRPLEHARKCLADMRDANPETLDPSHLSRVLVVGVGFKPGQSTLSNSPGLALIRGLVDAGDMEINFADSMVSQEMVPWVPKLDEQAWTRGGLEEYDMIIVTMRQVGHDFSLLHSLQHPLVKFLCR</sequence>
<dbReference type="GO" id="GO:0016628">
    <property type="term" value="F:oxidoreductase activity, acting on the CH-CH group of donors, NAD or NADP as acceptor"/>
    <property type="evidence" value="ECO:0007669"/>
    <property type="project" value="InterPro"/>
</dbReference>
<dbReference type="Pfam" id="PF03721">
    <property type="entry name" value="UDPG_MGDP_dh_N"/>
    <property type="match status" value="1"/>
</dbReference>
<dbReference type="GO" id="GO:0016616">
    <property type="term" value="F:oxidoreductase activity, acting on the CH-OH group of donors, NAD or NADP as acceptor"/>
    <property type="evidence" value="ECO:0007669"/>
    <property type="project" value="InterPro"/>
</dbReference>
<evidence type="ECO:0000259" key="3">
    <source>
        <dbReference type="Pfam" id="PF00984"/>
    </source>
</evidence>
<dbReference type="PANTHER" id="PTHR43491">
    <property type="entry name" value="UDP-N-ACETYL-D-MANNOSAMINE DEHYDROGENASE"/>
    <property type="match status" value="1"/>
</dbReference>
<dbReference type="PIRSF" id="PIRSF500136">
    <property type="entry name" value="UDP_ManNAc_DH"/>
    <property type="match status" value="1"/>
</dbReference>
<dbReference type="SUPFAM" id="SSF48179">
    <property type="entry name" value="6-phosphogluconate dehydrogenase C-terminal domain-like"/>
    <property type="match status" value="1"/>
</dbReference>
<evidence type="ECO:0000313" key="5">
    <source>
        <dbReference type="EMBL" id="KAK0391143.1"/>
    </source>
</evidence>
<protein>
    <recommendedName>
        <fullName evidence="7">Nucleotide sugar dehydrogenase</fullName>
    </recommendedName>
</protein>
<name>A0AA39LBG8_SARSR</name>
<dbReference type="InterPro" id="IPR017476">
    <property type="entry name" value="UDP-Glc/GDP-Man"/>
</dbReference>
<dbReference type="NCBIfam" id="TIGR03026">
    <property type="entry name" value="NDP-sugDHase"/>
    <property type="match status" value="1"/>
</dbReference>
<evidence type="ECO:0000256" key="2">
    <source>
        <dbReference type="PIRNR" id="PIRNR000124"/>
    </source>
</evidence>
<dbReference type="SUPFAM" id="SSF52413">
    <property type="entry name" value="UDP-glucose/GDP-mannose dehydrogenase C-terminal domain"/>
    <property type="match status" value="1"/>
</dbReference>
<feature type="domain" description="UDP-glucose/GDP-mannose dehydrogenase N-terminal" evidence="4">
    <location>
        <begin position="68"/>
        <end position="218"/>
    </location>
</feature>
<dbReference type="InterPro" id="IPR014026">
    <property type="entry name" value="UDP-Glc/GDP-Man_DH_dimer"/>
</dbReference>